<evidence type="ECO:0000313" key="1">
    <source>
        <dbReference type="EnsemblMetazoa" id="Aqu2.1.37682_001"/>
    </source>
</evidence>
<evidence type="ECO:0000313" key="2">
    <source>
        <dbReference type="Proteomes" id="UP000007879"/>
    </source>
</evidence>
<dbReference type="EnsemblMetazoa" id="XM_019994069.1">
    <property type="protein sequence ID" value="XP_019849628.1"/>
    <property type="gene ID" value="LOC109580659"/>
</dbReference>
<dbReference type="Proteomes" id="UP000007879">
    <property type="component" value="Unassembled WGS sequence"/>
</dbReference>
<dbReference type="EnsemblMetazoa" id="XM_019994070.1">
    <property type="protein sequence ID" value="XP_019849629.1"/>
    <property type="gene ID" value="LOC109580659"/>
</dbReference>
<organism evidence="1">
    <name type="scientific">Amphimedon queenslandica</name>
    <name type="common">Sponge</name>
    <dbReference type="NCBI Taxonomy" id="400682"/>
    <lineage>
        <taxon>Eukaryota</taxon>
        <taxon>Metazoa</taxon>
        <taxon>Porifera</taxon>
        <taxon>Demospongiae</taxon>
        <taxon>Heteroscleromorpha</taxon>
        <taxon>Haplosclerida</taxon>
        <taxon>Niphatidae</taxon>
        <taxon>Amphimedon</taxon>
    </lineage>
</organism>
<dbReference type="EnsemblMetazoa" id="Aqu2.1.37682_001">
    <property type="protein sequence ID" value="Aqu2.1.37682_001"/>
    <property type="gene ID" value="Aqu2.1.37682"/>
</dbReference>
<protein>
    <submittedName>
        <fullName evidence="1">Uncharacterized protein</fullName>
    </submittedName>
</protein>
<reference evidence="1" key="2">
    <citation type="submission" date="2017-05" db="UniProtKB">
        <authorList>
            <consortium name="EnsemblMetazoa"/>
        </authorList>
    </citation>
    <scope>IDENTIFICATION</scope>
</reference>
<accession>A0A1X7VDU6</accession>
<reference evidence="2" key="1">
    <citation type="journal article" date="2010" name="Nature">
        <title>The Amphimedon queenslandica genome and the evolution of animal complexity.</title>
        <authorList>
            <person name="Srivastava M."/>
            <person name="Simakov O."/>
            <person name="Chapman J."/>
            <person name="Fahey B."/>
            <person name="Gauthier M.E."/>
            <person name="Mitros T."/>
            <person name="Richards G.S."/>
            <person name="Conaco C."/>
            <person name="Dacre M."/>
            <person name="Hellsten U."/>
            <person name="Larroux C."/>
            <person name="Putnam N.H."/>
            <person name="Stanke M."/>
            <person name="Adamska M."/>
            <person name="Darling A."/>
            <person name="Degnan S.M."/>
            <person name="Oakley T.H."/>
            <person name="Plachetzki D.C."/>
            <person name="Zhai Y."/>
            <person name="Adamski M."/>
            <person name="Calcino A."/>
            <person name="Cummins S.F."/>
            <person name="Goodstein D.M."/>
            <person name="Harris C."/>
            <person name="Jackson D.J."/>
            <person name="Leys S.P."/>
            <person name="Shu S."/>
            <person name="Woodcroft B.J."/>
            <person name="Vervoort M."/>
            <person name="Kosik K.S."/>
            <person name="Manning G."/>
            <person name="Degnan B.M."/>
            <person name="Rokhsar D.S."/>
        </authorList>
    </citation>
    <scope>NUCLEOTIDE SEQUENCE [LARGE SCALE GENOMIC DNA]</scope>
</reference>
<dbReference type="InParanoid" id="A0A1X7VDU6"/>
<keyword evidence="2" id="KW-1185">Reference proteome</keyword>
<dbReference type="KEGG" id="aqu:109580659"/>
<dbReference type="EnsemblMetazoa" id="XM_019994071.1">
    <property type="protein sequence ID" value="XP_019849630.1"/>
    <property type="gene ID" value="LOC109580659"/>
</dbReference>
<dbReference type="AlphaFoldDB" id="A0A1X7VDU6"/>
<sequence length="342" mass="38148">MFTISAIDPALIILVNIYADQFSDRQDTSVYNNGVMQVSVFVSVNYNGEASDDEIIKYVQNKVVIYSLNYGENVQWQKSTIDNGFLHDTEHDANESPSIPPKKSDIRAVLYFTVPGGTAEGEHKWIAKLDGQQTSTKTALTITVEPFEISAGNLELVKKVTVNCAVLYVLKYKKGVFPIAQKLRNCIDFKGMKFSGTGANSWVSMVMSNKGYKLGAFVEYRETSNIQIGKAFHEYSQDELVIKGSGFDLCQQSYAAEIFSLCIDDTLALDPADVDAAWNEGVVMLQVREDGLGIWCMIHLDVEENDFVFQDTFGGRVEVNINWDAGDSWGIWTIRSAKVVYP</sequence>
<gene>
    <name evidence="1" type="primary">109580659</name>
</gene>
<proteinExistence type="predicted"/>
<name>A0A1X7VDU6_AMPQE</name>